<dbReference type="AlphaFoldDB" id="A0A495X717"/>
<gene>
    <name evidence="1" type="ORF">DFJ66_2469</name>
</gene>
<accession>A0A495X717</accession>
<evidence type="ECO:0000313" key="1">
    <source>
        <dbReference type="EMBL" id="RKT69266.1"/>
    </source>
</evidence>
<protein>
    <submittedName>
        <fullName evidence="1">Uncharacterized protein</fullName>
    </submittedName>
</protein>
<comment type="caution">
    <text evidence="1">The sequence shown here is derived from an EMBL/GenBank/DDBJ whole genome shotgun (WGS) entry which is preliminary data.</text>
</comment>
<name>A0A495X717_9PSEU</name>
<proteinExistence type="predicted"/>
<keyword evidence="2" id="KW-1185">Reference proteome</keyword>
<dbReference type="EMBL" id="RBXR01000001">
    <property type="protein sequence ID" value="RKT69266.1"/>
    <property type="molecule type" value="Genomic_DNA"/>
</dbReference>
<reference evidence="1 2" key="1">
    <citation type="submission" date="2018-10" db="EMBL/GenBank/DDBJ databases">
        <title>Sequencing the genomes of 1000 actinobacteria strains.</title>
        <authorList>
            <person name="Klenk H.-P."/>
        </authorList>
    </citation>
    <scope>NUCLEOTIDE SEQUENCE [LARGE SCALE GENOMIC DNA]</scope>
    <source>
        <strain evidence="1 2">DSM 43911</strain>
    </source>
</reference>
<sequence>MSAHFFIDRAGSADSDDWHVPTGTLQWALEVIAEHVRDPGLRDELVGLAAFRPGMVVLSNFGEENAADIVRVIRGPLAETAAEHKSEELHEMIDELAGMATRWEERRQQGS</sequence>
<dbReference type="Proteomes" id="UP000272729">
    <property type="component" value="Unassembled WGS sequence"/>
</dbReference>
<evidence type="ECO:0000313" key="2">
    <source>
        <dbReference type="Proteomes" id="UP000272729"/>
    </source>
</evidence>
<dbReference type="OrthoDB" id="3697054at2"/>
<organism evidence="1 2">
    <name type="scientific">Saccharothrix variisporea</name>
    <dbReference type="NCBI Taxonomy" id="543527"/>
    <lineage>
        <taxon>Bacteria</taxon>
        <taxon>Bacillati</taxon>
        <taxon>Actinomycetota</taxon>
        <taxon>Actinomycetes</taxon>
        <taxon>Pseudonocardiales</taxon>
        <taxon>Pseudonocardiaceae</taxon>
        <taxon>Saccharothrix</taxon>
    </lineage>
</organism>
<dbReference type="RefSeq" id="WP_121220885.1">
    <property type="nucleotide sequence ID" value="NZ_JBIUBA010000002.1"/>
</dbReference>